<dbReference type="EMBL" id="QKKU01000043">
    <property type="protein sequence ID" value="RBM69198.1"/>
    <property type="molecule type" value="Genomic_DNA"/>
</dbReference>
<comment type="caution">
    <text evidence="3">The sequence shown here is derived from an EMBL/GenBank/DDBJ whole genome shotgun (WGS) entry which is preliminary data.</text>
</comment>
<feature type="transmembrane region" description="Helical" evidence="1">
    <location>
        <begin position="17"/>
        <end position="36"/>
    </location>
</feature>
<keyword evidence="1" id="KW-0812">Transmembrane</keyword>
<feature type="domain" description="CD-NTase-associated protein 15" evidence="2">
    <location>
        <begin position="74"/>
        <end position="196"/>
    </location>
</feature>
<accession>A0ABD7FWR6</accession>
<reference evidence="3 4" key="1">
    <citation type="submission" date="2018-06" db="EMBL/GenBank/DDBJ databases">
        <title>Draft genome sequences of nine Vibrio sp. clinical isolates from across the United States representing the closest known relative of Vibrio cholerae.</title>
        <authorList>
            <person name="Islam M.T."/>
            <person name="Liang K."/>
            <person name="Im M.S."/>
            <person name="Winkjer J."/>
            <person name="Busby S."/>
            <person name="Batra D."/>
            <person name="Rowe L."/>
            <person name="Tarr C.L."/>
            <person name="Boucher Y."/>
        </authorList>
    </citation>
    <scope>NUCLEOTIDE SEQUENCE [LARGE SCALE GENOMIC DNA]</scope>
    <source>
        <strain evidence="3 4">2017V-1110</strain>
    </source>
</reference>
<gene>
    <name evidence="3" type="ORF">DLR72_06575</name>
</gene>
<evidence type="ECO:0000256" key="1">
    <source>
        <dbReference type="SAM" id="Phobius"/>
    </source>
</evidence>
<dbReference type="InterPro" id="IPR041208">
    <property type="entry name" value="Cap15"/>
</dbReference>
<feature type="transmembrane region" description="Helical" evidence="1">
    <location>
        <begin position="42"/>
        <end position="63"/>
    </location>
</feature>
<proteinExistence type="predicted"/>
<dbReference type="RefSeq" id="WP_000544005.1">
    <property type="nucleotide sequence ID" value="NZ_CAWQMY010000107.1"/>
</dbReference>
<keyword evidence="1" id="KW-0472">Membrane</keyword>
<evidence type="ECO:0000313" key="3">
    <source>
        <dbReference type="EMBL" id="RBM69198.1"/>
    </source>
</evidence>
<name>A0ABD7FWR6_9VIBR</name>
<protein>
    <submittedName>
        <fullName evidence="3">Pancortin-3</fullName>
    </submittedName>
</protein>
<keyword evidence="1" id="KW-1133">Transmembrane helix</keyword>
<sequence length="199" mass="22620">MHDYAIFNHSRSFIGRYLGIASFVFASALTSMFAALSVMTGTALFAGASITSAIVYLGLHYVFNRFAWKMKWFEIPDISGVWSVRGETLNDDGTVRFDWEGELDIYQNWEKIVISQETKQSESKSYTATLAKLNTNKGGSILHYSYKNSPKTGEYHELQNHTGYCEIKFDEDAKTGVAAYFNSNGRRTFGKMYLTKKER</sequence>
<evidence type="ECO:0000259" key="2">
    <source>
        <dbReference type="Pfam" id="PF18153"/>
    </source>
</evidence>
<dbReference type="AlphaFoldDB" id="A0ABD7FWR6"/>
<dbReference type="Proteomes" id="UP000252199">
    <property type="component" value="Unassembled WGS sequence"/>
</dbReference>
<organism evidence="3 4">
    <name type="scientific">Vibrio paracholerae</name>
    <dbReference type="NCBI Taxonomy" id="650003"/>
    <lineage>
        <taxon>Bacteria</taxon>
        <taxon>Pseudomonadati</taxon>
        <taxon>Pseudomonadota</taxon>
        <taxon>Gammaproteobacteria</taxon>
        <taxon>Vibrionales</taxon>
        <taxon>Vibrionaceae</taxon>
        <taxon>Vibrio</taxon>
    </lineage>
</organism>
<dbReference type="Pfam" id="PF18153">
    <property type="entry name" value="Cap15_CD_rec"/>
    <property type="match status" value="1"/>
</dbReference>
<evidence type="ECO:0000313" key="4">
    <source>
        <dbReference type="Proteomes" id="UP000252199"/>
    </source>
</evidence>